<name>A0AAD7JHF5_9AGAR</name>
<accession>A0AAD7JHF5</accession>
<proteinExistence type="predicted"/>
<dbReference type="EMBL" id="JARKIB010000032">
    <property type="protein sequence ID" value="KAJ7762637.1"/>
    <property type="molecule type" value="Genomic_DNA"/>
</dbReference>
<evidence type="ECO:0008006" key="4">
    <source>
        <dbReference type="Google" id="ProtNLM"/>
    </source>
</evidence>
<feature type="non-terminal residue" evidence="2">
    <location>
        <position position="1165"/>
    </location>
</feature>
<evidence type="ECO:0000256" key="1">
    <source>
        <dbReference type="SAM" id="MobiDB-lite"/>
    </source>
</evidence>
<comment type="caution">
    <text evidence="2">The sequence shown here is derived from an EMBL/GenBank/DDBJ whole genome shotgun (WGS) entry which is preliminary data.</text>
</comment>
<sequence>LNAFYTANSSAISSAGNALASAANLDVKSIENTITTFAETSAVLMKGLDALGQLHPFVEVVAVMAFKLVITLDITRRQNNKKVLAVKIQMQDLMTILFQLRHIRDPEEKGPDGTTLKDRMSGLMESIAKDITTCGSACDVYMKKSFLAKTVKSKIYESRLAGYVMNFANDKKEIGFALKVHTALGVDAANKKLDGQDEHLKNIEGKIEALFRKLDTPREREVQKFIDDKGGAKACVDNEATLQELVLKSGESLADMDPTHSGNGDLVSAKKMLNRELAEDVDDVFKKNMKLFDRKMEMQSKQMADAISLTGEHIINVLSGGAHEKIVDADLQAIWKEQGWKGSVKARHFVLALNDYYTEKFTVFDTAVAIAESNAGSAPPSPLMSPTSPAVADPDLPAGAKPEDDRWALAYINIAHLQPILEAVDDDGTGFVSIKEANEFALSRPKGWSLLSWVAFWAAGWHASVTWYKNRIYNLLSAMMRLTQRVKAGNVQAADTYFAGPTIQRVELLLRLTCSAPGKVYDDARLTRITDAFQEMEEKKLLAELEGLAYELDDTATLRLITGPRRIERYVYPLIYRLLKRHFDIMRLACVHVLHETEFEVMSGSLATIFKAVDERTGNLEAIFKSTAINVKEHLGHFAFGMFQLAYGGHQRDPKNNTIYTFDEEDGFETDEDEDLGPDSDNDEPSTKAILARMDPNILHHKPENEPSGVYNFEKLHPPLATSADPLDGAWIGQLLVDGESFDEGAILLLLTRAGDKLSGGAESWMDLLSFAGMVDDSEGHKVVITIDWPDGYGDSEGKVEGSVPTVKKSDDASSDGSYEEVFSFIFRRTPSAVFRFRYTDAEFAKNHARARWGFAIAAMIDQVRQRRFSWPYLKKRFAERKNFIKLTKRQTIVERKLTPWTPMSSNDSTQLQTLRDALQPSDARFYHSVALFELQKVVNYGQKCDSCTHRITDVQLLMQCMDDQFRECINLCSECLDQTPTRDTFVHVRSHLLIKTFRRIHDGDLAWIVPEARRVAARVKKSLEDAKSLLSRLEEKKGSGHSKKRKAAAKLCCCCGKPVSCPFWVCIYCVEDTYICVDCDTKRLKPLPNNEDSHLLTHSLVEIFNSAPISEPLTTDSKLAELESKVLSLDSRMAALEEKLESRFTSLETVLTGIAEKLSSRSTA</sequence>
<gene>
    <name evidence="2" type="ORF">B0H16DRAFT_1311844</name>
</gene>
<dbReference type="Proteomes" id="UP001215598">
    <property type="component" value="Unassembled WGS sequence"/>
</dbReference>
<reference evidence="2" key="1">
    <citation type="submission" date="2023-03" db="EMBL/GenBank/DDBJ databases">
        <title>Massive genome expansion in bonnet fungi (Mycena s.s.) driven by repeated elements and novel gene families across ecological guilds.</title>
        <authorList>
            <consortium name="Lawrence Berkeley National Laboratory"/>
            <person name="Harder C.B."/>
            <person name="Miyauchi S."/>
            <person name="Viragh M."/>
            <person name="Kuo A."/>
            <person name="Thoen E."/>
            <person name="Andreopoulos B."/>
            <person name="Lu D."/>
            <person name="Skrede I."/>
            <person name="Drula E."/>
            <person name="Henrissat B."/>
            <person name="Morin E."/>
            <person name="Kohler A."/>
            <person name="Barry K."/>
            <person name="LaButti K."/>
            <person name="Morin E."/>
            <person name="Salamov A."/>
            <person name="Lipzen A."/>
            <person name="Mereny Z."/>
            <person name="Hegedus B."/>
            <person name="Baldrian P."/>
            <person name="Stursova M."/>
            <person name="Weitz H."/>
            <person name="Taylor A."/>
            <person name="Grigoriev I.V."/>
            <person name="Nagy L.G."/>
            <person name="Martin F."/>
            <person name="Kauserud H."/>
        </authorList>
    </citation>
    <scope>NUCLEOTIDE SEQUENCE</scope>
    <source>
        <strain evidence="2">CBHHK182m</strain>
    </source>
</reference>
<feature type="region of interest" description="Disordered" evidence="1">
    <location>
        <begin position="667"/>
        <end position="687"/>
    </location>
</feature>
<keyword evidence="3" id="KW-1185">Reference proteome</keyword>
<dbReference type="AlphaFoldDB" id="A0AAD7JHF5"/>
<protein>
    <recommendedName>
        <fullName evidence="4">EF-hand domain-containing protein</fullName>
    </recommendedName>
</protein>
<feature type="compositionally biased region" description="Acidic residues" evidence="1">
    <location>
        <begin position="667"/>
        <end position="684"/>
    </location>
</feature>
<evidence type="ECO:0000313" key="2">
    <source>
        <dbReference type="EMBL" id="KAJ7762637.1"/>
    </source>
</evidence>
<organism evidence="2 3">
    <name type="scientific">Mycena metata</name>
    <dbReference type="NCBI Taxonomy" id="1033252"/>
    <lineage>
        <taxon>Eukaryota</taxon>
        <taxon>Fungi</taxon>
        <taxon>Dikarya</taxon>
        <taxon>Basidiomycota</taxon>
        <taxon>Agaricomycotina</taxon>
        <taxon>Agaricomycetes</taxon>
        <taxon>Agaricomycetidae</taxon>
        <taxon>Agaricales</taxon>
        <taxon>Marasmiineae</taxon>
        <taxon>Mycenaceae</taxon>
        <taxon>Mycena</taxon>
    </lineage>
</organism>
<evidence type="ECO:0000313" key="3">
    <source>
        <dbReference type="Proteomes" id="UP001215598"/>
    </source>
</evidence>